<keyword evidence="2" id="KW-1185">Reference proteome</keyword>
<name>A0A444JEI8_9BACT</name>
<accession>A0A444JEI8</accession>
<proteinExistence type="predicted"/>
<dbReference type="Proteomes" id="UP000288892">
    <property type="component" value="Unassembled WGS sequence"/>
</dbReference>
<gene>
    <name evidence="1" type="ORF">VU01_11264</name>
</gene>
<comment type="caution">
    <text evidence="1">The sequence shown here is derived from an EMBL/GenBank/DDBJ whole genome shotgun (WGS) entry which is preliminary data.</text>
</comment>
<organism evidence="1 2">
    <name type="scientific">Candidatus Electrothrix marina</name>
    <dbReference type="NCBI Taxonomy" id="1859130"/>
    <lineage>
        <taxon>Bacteria</taxon>
        <taxon>Pseudomonadati</taxon>
        <taxon>Thermodesulfobacteriota</taxon>
        <taxon>Desulfobulbia</taxon>
        <taxon>Desulfobulbales</taxon>
        <taxon>Desulfobulbaceae</taxon>
        <taxon>Candidatus Electrothrix</taxon>
    </lineage>
</organism>
<reference evidence="1 2" key="1">
    <citation type="submission" date="2017-01" db="EMBL/GenBank/DDBJ databases">
        <title>The cable genome- insights into the physiology and evolution of filamentous bacteria capable of sulfide oxidation via long distance electron transfer.</title>
        <authorList>
            <person name="Schreiber L."/>
            <person name="Bjerg J.T."/>
            <person name="Boggild A."/>
            <person name="Van De Vossenberg J."/>
            <person name="Meysman F."/>
            <person name="Nielsen L.P."/>
            <person name="Schramm A."/>
            <person name="Kjeldsen K.U."/>
        </authorList>
    </citation>
    <scope>NUCLEOTIDE SEQUENCE [LARGE SCALE GENOMIC DNA]</scope>
    <source>
        <strain evidence="1">A5</strain>
    </source>
</reference>
<sequence length="64" mass="7521">MTDKILNLIPKINKIKSEEKFLDLLDKDIDNGNVTRVPDSVFARIARIKNKAYLARERNEQFEM</sequence>
<protein>
    <submittedName>
        <fullName evidence="1">Uncharacterized protein</fullName>
    </submittedName>
</protein>
<dbReference type="EMBL" id="MTKS01000126">
    <property type="protein sequence ID" value="RWX51495.1"/>
    <property type="molecule type" value="Genomic_DNA"/>
</dbReference>
<evidence type="ECO:0000313" key="1">
    <source>
        <dbReference type="EMBL" id="RWX51495.1"/>
    </source>
</evidence>
<dbReference type="AlphaFoldDB" id="A0A444JEI8"/>
<evidence type="ECO:0000313" key="2">
    <source>
        <dbReference type="Proteomes" id="UP000288892"/>
    </source>
</evidence>